<proteinExistence type="predicted"/>
<organism evidence="1 2">
    <name type="scientific">Halosquirtibacter laminarini</name>
    <dbReference type="NCBI Taxonomy" id="3374600"/>
    <lineage>
        <taxon>Bacteria</taxon>
        <taxon>Pseudomonadati</taxon>
        <taxon>Bacteroidota</taxon>
        <taxon>Bacteroidia</taxon>
        <taxon>Marinilabiliales</taxon>
        <taxon>Prolixibacteraceae</taxon>
        <taxon>Halosquirtibacter</taxon>
    </lineage>
</organism>
<accession>A0AC61NFE4</accession>
<dbReference type="Proteomes" id="UP000826212">
    <property type="component" value="Chromosome"/>
</dbReference>
<evidence type="ECO:0000313" key="1">
    <source>
        <dbReference type="EMBL" id="QZE14271.1"/>
    </source>
</evidence>
<sequence>MLRQVVPELVEGLSNLISKGSGTYSRKMVYVISVLRQVVPELVEGLSNLISKGSGTYSRKMVYVIPVLQ</sequence>
<gene>
    <name evidence="1" type="ORF">K4L44_17445</name>
</gene>
<evidence type="ECO:0000313" key="2">
    <source>
        <dbReference type="Proteomes" id="UP000826212"/>
    </source>
</evidence>
<keyword evidence="2" id="KW-1185">Reference proteome</keyword>
<protein>
    <submittedName>
        <fullName evidence="1">Uncharacterized protein</fullName>
    </submittedName>
</protein>
<name>A0AC61NFE4_9BACT</name>
<reference evidence="1" key="1">
    <citation type="submission" date="2021-08" db="EMBL/GenBank/DDBJ databases">
        <title>Novel anaerobic bacterium isolated from sea squirt in East Sea, Republic of Korea.</title>
        <authorList>
            <person name="Nguyen T.H."/>
            <person name="Li Z."/>
            <person name="Lee Y.-J."/>
            <person name="Ko J."/>
            <person name="Kim S.-G."/>
        </authorList>
    </citation>
    <scope>NUCLEOTIDE SEQUENCE</scope>
    <source>
        <strain evidence="1">KCTC 25031</strain>
    </source>
</reference>
<dbReference type="EMBL" id="CP081303">
    <property type="protein sequence ID" value="QZE14271.1"/>
    <property type="molecule type" value="Genomic_DNA"/>
</dbReference>